<keyword evidence="1" id="KW-0808">Transferase</keyword>
<reference evidence="2" key="2">
    <citation type="submission" date="2023-06" db="EMBL/GenBank/DDBJ databases">
        <authorList>
            <person name="Swenson N.G."/>
            <person name="Wegrzyn J.L."/>
            <person name="Mcevoy S.L."/>
        </authorList>
    </citation>
    <scope>NUCLEOTIDE SEQUENCE</scope>
    <source>
        <strain evidence="2">NS2018</strain>
        <tissue evidence="2">Leaf</tissue>
    </source>
</reference>
<dbReference type="Proteomes" id="UP001168877">
    <property type="component" value="Unassembled WGS sequence"/>
</dbReference>
<dbReference type="AlphaFoldDB" id="A0AA39TF23"/>
<dbReference type="InterPro" id="IPR023213">
    <property type="entry name" value="CAT-like_dom_sf"/>
</dbReference>
<evidence type="ECO:0000313" key="3">
    <source>
        <dbReference type="Proteomes" id="UP001168877"/>
    </source>
</evidence>
<dbReference type="InterPro" id="IPR051283">
    <property type="entry name" value="Sec_Metabolite_Acyltrans"/>
</dbReference>
<sequence>MLIGSLWVDVYGNDFGWGRLVAVRTGPAGKTDGTITMFPGVEQGSIDFEACLSPKTLQSMGNDIEFMDAVTSIS</sequence>
<gene>
    <name evidence="2" type="ORF">LWI29_017338</name>
</gene>
<keyword evidence="3" id="KW-1185">Reference proteome</keyword>
<dbReference type="EMBL" id="JAUESC010000002">
    <property type="protein sequence ID" value="KAK0604595.1"/>
    <property type="molecule type" value="Genomic_DNA"/>
</dbReference>
<dbReference type="PANTHER" id="PTHR31896:SF43">
    <property type="entry name" value="PROTEIN ENHANCED PSEUDOMONAS SUSCEPTIBILITY 1"/>
    <property type="match status" value="1"/>
</dbReference>
<dbReference type="PANTHER" id="PTHR31896">
    <property type="entry name" value="FAMILY REGULATORY PROTEIN, PUTATIVE (AFU_ORTHOLOGUE AFUA_3G14730)-RELATED"/>
    <property type="match status" value="1"/>
</dbReference>
<name>A0AA39TF23_ACESA</name>
<organism evidence="2 3">
    <name type="scientific">Acer saccharum</name>
    <name type="common">Sugar maple</name>
    <dbReference type="NCBI Taxonomy" id="4024"/>
    <lineage>
        <taxon>Eukaryota</taxon>
        <taxon>Viridiplantae</taxon>
        <taxon>Streptophyta</taxon>
        <taxon>Embryophyta</taxon>
        <taxon>Tracheophyta</taxon>
        <taxon>Spermatophyta</taxon>
        <taxon>Magnoliopsida</taxon>
        <taxon>eudicotyledons</taxon>
        <taxon>Gunneridae</taxon>
        <taxon>Pentapetalae</taxon>
        <taxon>rosids</taxon>
        <taxon>malvids</taxon>
        <taxon>Sapindales</taxon>
        <taxon>Sapindaceae</taxon>
        <taxon>Hippocastanoideae</taxon>
        <taxon>Acereae</taxon>
        <taxon>Acer</taxon>
    </lineage>
</organism>
<dbReference type="Gene3D" id="3.30.559.10">
    <property type="entry name" value="Chloramphenicol acetyltransferase-like domain"/>
    <property type="match status" value="1"/>
</dbReference>
<proteinExistence type="predicted"/>
<accession>A0AA39TF23</accession>
<evidence type="ECO:0000313" key="2">
    <source>
        <dbReference type="EMBL" id="KAK0604595.1"/>
    </source>
</evidence>
<comment type="caution">
    <text evidence="2">The sequence shown here is derived from an EMBL/GenBank/DDBJ whole genome shotgun (WGS) entry which is preliminary data.</text>
</comment>
<evidence type="ECO:0000256" key="1">
    <source>
        <dbReference type="ARBA" id="ARBA00022679"/>
    </source>
</evidence>
<dbReference type="Pfam" id="PF02458">
    <property type="entry name" value="Transferase"/>
    <property type="match status" value="1"/>
</dbReference>
<dbReference type="GO" id="GO:0016740">
    <property type="term" value="F:transferase activity"/>
    <property type="evidence" value="ECO:0007669"/>
    <property type="project" value="UniProtKB-KW"/>
</dbReference>
<evidence type="ECO:0008006" key="4">
    <source>
        <dbReference type="Google" id="ProtNLM"/>
    </source>
</evidence>
<reference evidence="2" key="1">
    <citation type="journal article" date="2022" name="Plant J.">
        <title>Strategies of tolerance reflected in two North American maple genomes.</title>
        <authorList>
            <person name="McEvoy S.L."/>
            <person name="Sezen U.U."/>
            <person name="Trouern-Trend A."/>
            <person name="McMahon S.M."/>
            <person name="Schaberg P.G."/>
            <person name="Yang J."/>
            <person name="Wegrzyn J.L."/>
            <person name="Swenson N.G."/>
        </authorList>
    </citation>
    <scope>NUCLEOTIDE SEQUENCE</scope>
    <source>
        <strain evidence="2">NS2018</strain>
    </source>
</reference>
<protein>
    <recommendedName>
        <fullName evidence="4">Acetyltransferase</fullName>
    </recommendedName>
</protein>